<evidence type="ECO:0000256" key="3">
    <source>
        <dbReference type="ARBA" id="ARBA00022737"/>
    </source>
</evidence>
<feature type="region of interest" description="Disordered" evidence="5">
    <location>
        <begin position="543"/>
        <end position="593"/>
    </location>
</feature>
<dbReference type="SUPFAM" id="SSF48452">
    <property type="entry name" value="TPR-like"/>
    <property type="match status" value="1"/>
</dbReference>
<dbReference type="InterPro" id="IPR036869">
    <property type="entry name" value="J_dom_sf"/>
</dbReference>
<dbReference type="InterPro" id="IPR015940">
    <property type="entry name" value="UBA"/>
</dbReference>
<dbReference type="SUPFAM" id="SSF46565">
    <property type="entry name" value="Chaperone J-domain"/>
    <property type="match status" value="1"/>
</dbReference>
<feature type="compositionally biased region" description="Low complexity" evidence="5">
    <location>
        <begin position="508"/>
        <end position="520"/>
    </location>
</feature>
<keyword evidence="4" id="KW-0802">TPR repeat</keyword>
<feature type="compositionally biased region" description="Low complexity" evidence="5">
    <location>
        <begin position="452"/>
        <end position="463"/>
    </location>
</feature>
<feature type="domain" description="UBA" evidence="6">
    <location>
        <begin position="314"/>
        <end position="356"/>
    </location>
</feature>
<feature type="compositionally biased region" description="Basic and acidic residues" evidence="5">
    <location>
        <begin position="472"/>
        <end position="494"/>
    </location>
</feature>
<dbReference type="InterPro" id="IPR011990">
    <property type="entry name" value="TPR-like_helical_dom_sf"/>
</dbReference>
<feature type="region of interest" description="Disordered" evidence="5">
    <location>
        <begin position="451"/>
        <end position="530"/>
    </location>
</feature>
<dbReference type="GO" id="GO:0005739">
    <property type="term" value="C:mitochondrion"/>
    <property type="evidence" value="ECO:0007669"/>
    <property type="project" value="TreeGrafter"/>
</dbReference>
<dbReference type="AlphaFoldDB" id="A0A9P3PED6"/>
<evidence type="ECO:0000256" key="2">
    <source>
        <dbReference type="ARBA" id="ARBA00022490"/>
    </source>
</evidence>
<comment type="subcellular location">
    <subcellularLocation>
        <location evidence="1">Cytoplasm</location>
    </subcellularLocation>
</comment>
<feature type="compositionally biased region" description="Polar residues" evidence="5">
    <location>
        <begin position="279"/>
        <end position="292"/>
    </location>
</feature>
<protein>
    <submittedName>
        <fullName evidence="7">SWA2 protein</fullName>
    </submittedName>
</protein>
<keyword evidence="2" id="KW-0963">Cytoplasm</keyword>
<dbReference type="PANTHER" id="PTHR45984">
    <property type="entry name" value="RNA (RNA) POLYMERASE II ASSOCIATED PROTEIN HOMOLOG"/>
    <property type="match status" value="1"/>
</dbReference>
<keyword evidence="8" id="KW-1185">Reference proteome</keyword>
<dbReference type="SUPFAM" id="SSF46934">
    <property type="entry name" value="UBA-like"/>
    <property type="match status" value="1"/>
</dbReference>
<dbReference type="Gene3D" id="1.10.8.10">
    <property type="entry name" value="DNA helicase RuvA subunit, C-terminal domain"/>
    <property type="match status" value="1"/>
</dbReference>
<dbReference type="EMBL" id="BRPK01000001">
    <property type="protein sequence ID" value="GLB34387.1"/>
    <property type="molecule type" value="Genomic_DNA"/>
</dbReference>
<dbReference type="InterPro" id="IPR051982">
    <property type="entry name" value="CiliaryAsmbly_MitoImport"/>
</dbReference>
<feature type="compositionally biased region" description="Low complexity" evidence="5">
    <location>
        <begin position="146"/>
        <end position="160"/>
    </location>
</feature>
<keyword evidence="3" id="KW-0677">Repeat</keyword>
<gene>
    <name evidence="7" type="primary">SWA2</name>
    <name evidence="7" type="ORF">LshimejAT787_0112710</name>
</gene>
<evidence type="ECO:0000256" key="1">
    <source>
        <dbReference type="ARBA" id="ARBA00004496"/>
    </source>
</evidence>
<comment type="caution">
    <text evidence="7">The sequence shown here is derived from an EMBL/GenBank/DDBJ whole genome shotgun (WGS) entry which is preliminary data.</text>
</comment>
<feature type="compositionally biased region" description="Pro residues" evidence="5">
    <location>
        <begin position="570"/>
        <end position="584"/>
    </location>
</feature>
<dbReference type="GO" id="GO:0005829">
    <property type="term" value="C:cytosol"/>
    <property type="evidence" value="ECO:0007669"/>
    <property type="project" value="TreeGrafter"/>
</dbReference>
<organism evidence="7 8">
    <name type="scientific">Lyophyllum shimeji</name>
    <name type="common">Hon-shimeji</name>
    <name type="synonym">Tricholoma shimeji</name>
    <dbReference type="NCBI Taxonomy" id="47721"/>
    <lineage>
        <taxon>Eukaryota</taxon>
        <taxon>Fungi</taxon>
        <taxon>Dikarya</taxon>
        <taxon>Basidiomycota</taxon>
        <taxon>Agaricomycotina</taxon>
        <taxon>Agaricomycetes</taxon>
        <taxon>Agaricomycetidae</taxon>
        <taxon>Agaricales</taxon>
        <taxon>Tricholomatineae</taxon>
        <taxon>Lyophyllaceae</taxon>
        <taxon>Lyophyllum</taxon>
    </lineage>
</organism>
<sequence>MSDSFADLWNSSAPSKPAPQPQKLGSALSSTTAQPKRPQQDVFSLLSSAGSSNSSSRSITPAVGGTSAQRTTPNPATKPSSNGGDAFSGLLGGSLAAGANGGGRMTMAERAAEAERQKLENLRKQYQPAKAPTSSAWDGLDSLMKPSTQSSVPSSTTVAAVEDDWGLDSFVSKPTSKAAPAKPTHGALVDDDDWLGEFSAQPNSRPKSPTRAAASQAEPYMLEHDDSRPPLPPRRRADSPGDFNFGNREDALLGDDSNDEDDILGVLSKPVDAIPKRQSPPTTNPHSGRTTPSPAPPQRPTARTNGTPASRPISPPPHILGQIVEMGFSVQQARVALASTETGLDVQAALDTLLANGVGAEPIRSPSPSPLSPDYQAPPRSGSRLMERERDRQPTAPSPSNSQLDRDRNIQEQADKLLAQASEIGLSVFNKASVFWKEGKERVQKAYVERTSAGAGSSAPGGAVRPKWMTEAIRRDGEGDGEREREDPWKDGLREPAGAVAANRGAKGRPMQYQPQQQKVPEPKPKPKVADLFSDDSEAVAYVSPWRRGKPSAAAVAASSSTSTAGGRGTPPPQRAPAPAPARAPSPVRQRPNLVSASPAAIATANKHKEMGSAKFKLGQYAEAEAAYTLGLGALPARHLLLVPLHNNRAIARLKTGDYAGAIADAGAVIELVGAGYHPAREAKVERVEEGAGVELGDALVKALKRRAEAWEGREKWEEAGRDWEMLAGLEWAVVKVREEAARGAGRCRRMVAQGRRGEGDGAAVPKPAVKPKPKPKPPVKPASLSRPAAPSQALAELRAATNAAEAEDQERHELKDSVDAKLMAWKGGKETNIRALLGSLDTVLWPELGLQKVGMAELVMPAQVKVKYTRTIAKLHPDKLNAGNTTVEQRMLANGVFGALNEAWNAFKQ</sequence>
<evidence type="ECO:0000259" key="6">
    <source>
        <dbReference type="PROSITE" id="PS50030"/>
    </source>
</evidence>
<dbReference type="Proteomes" id="UP001063166">
    <property type="component" value="Unassembled WGS sequence"/>
</dbReference>
<evidence type="ECO:0000313" key="7">
    <source>
        <dbReference type="EMBL" id="GLB34387.1"/>
    </source>
</evidence>
<dbReference type="Gene3D" id="1.25.40.10">
    <property type="entry name" value="Tetratricopeptide repeat domain"/>
    <property type="match status" value="1"/>
</dbReference>
<feature type="region of interest" description="Disordered" evidence="5">
    <location>
        <begin position="746"/>
        <end position="792"/>
    </location>
</feature>
<dbReference type="Gene3D" id="1.10.287.110">
    <property type="entry name" value="DnaJ domain"/>
    <property type="match status" value="1"/>
</dbReference>
<dbReference type="PROSITE" id="PS50030">
    <property type="entry name" value="UBA"/>
    <property type="match status" value="1"/>
</dbReference>
<feature type="compositionally biased region" description="Polar residues" evidence="5">
    <location>
        <begin position="66"/>
        <end position="81"/>
    </location>
</feature>
<feature type="region of interest" description="Disordered" evidence="5">
    <location>
        <begin position="1"/>
        <end position="319"/>
    </location>
</feature>
<dbReference type="InterPro" id="IPR009060">
    <property type="entry name" value="UBA-like_sf"/>
</dbReference>
<feature type="compositionally biased region" description="Acidic residues" evidence="5">
    <location>
        <begin position="252"/>
        <end position="263"/>
    </location>
</feature>
<feature type="compositionally biased region" description="Low complexity" evidence="5">
    <location>
        <begin position="44"/>
        <end position="58"/>
    </location>
</feature>
<name>A0A9P3PED6_LYOSH</name>
<dbReference type="GO" id="GO:0006626">
    <property type="term" value="P:protein targeting to mitochondrion"/>
    <property type="evidence" value="ECO:0007669"/>
    <property type="project" value="TreeGrafter"/>
</dbReference>
<accession>A0A9P3PED6</accession>
<evidence type="ECO:0000256" key="4">
    <source>
        <dbReference type="ARBA" id="ARBA00022803"/>
    </source>
</evidence>
<dbReference type="OrthoDB" id="1717591at2759"/>
<feature type="compositionally biased region" description="Basic and acidic residues" evidence="5">
    <location>
        <begin position="110"/>
        <end position="123"/>
    </location>
</feature>
<evidence type="ECO:0000256" key="5">
    <source>
        <dbReference type="SAM" id="MobiDB-lite"/>
    </source>
</evidence>
<dbReference type="GO" id="GO:0031072">
    <property type="term" value="F:heat shock protein binding"/>
    <property type="evidence" value="ECO:0007669"/>
    <property type="project" value="TreeGrafter"/>
</dbReference>
<dbReference type="FunFam" id="1.10.287.110:FF:000002">
    <property type="entry name" value="putative tyrosine-protein phosphatase auxilin isoform X2"/>
    <property type="match status" value="1"/>
</dbReference>
<dbReference type="PANTHER" id="PTHR45984:SF1">
    <property type="entry name" value="SPAG1 AXONEMAL DYNEIN ASSEMBLY FACTOR"/>
    <property type="match status" value="1"/>
</dbReference>
<feature type="compositionally biased region" description="Low complexity" evidence="5">
    <location>
        <begin position="82"/>
        <end position="98"/>
    </location>
</feature>
<feature type="compositionally biased region" description="Low complexity" evidence="5">
    <location>
        <begin position="551"/>
        <end position="565"/>
    </location>
</feature>
<feature type="region of interest" description="Disordered" evidence="5">
    <location>
        <begin position="360"/>
        <end position="407"/>
    </location>
</feature>
<evidence type="ECO:0000313" key="8">
    <source>
        <dbReference type="Proteomes" id="UP001063166"/>
    </source>
</evidence>
<reference evidence="7" key="1">
    <citation type="submission" date="2022-07" db="EMBL/GenBank/DDBJ databases">
        <title>The genome of Lyophyllum shimeji provides insight into the initial evolution of ectomycorrhizal fungal genome.</title>
        <authorList>
            <person name="Kobayashi Y."/>
            <person name="Shibata T."/>
            <person name="Hirakawa H."/>
            <person name="Shigenobu S."/>
            <person name="Nishiyama T."/>
            <person name="Yamada A."/>
            <person name="Hasebe M."/>
            <person name="Kawaguchi M."/>
        </authorList>
    </citation>
    <scope>NUCLEOTIDE SEQUENCE</scope>
    <source>
        <strain evidence="7">AT787</strain>
    </source>
</reference>
<proteinExistence type="predicted"/>